<comment type="caution">
    <text evidence="3">The sequence shown here is derived from an EMBL/GenBank/DDBJ whole genome shotgun (WGS) entry which is preliminary data.</text>
</comment>
<sequence>MTERKPPGVSYGTWVDRQIADAEARGDFEDLPGTGKPLPPPTGRDAATDWAIRRAREGDLDRSAFLPPSLAIPREIQDLPGKLAKIRSERKVREIVEDLNDRIRKTHAMPQDGPALRARPLDVEETVASWLAGRGES</sequence>
<gene>
    <name evidence="3" type="ORF">ACFORO_28910</name>
</gene>
<evidence type="ECO:0000313" key="4">
    <source>
        <dbReference type="Proteomes" id="UP001595764"/>
    </source>
</evidence>
<dbReference type="Proteomes" id="UP001595764">
    <property type="component" value="Unassembled WGS sequence"/>
</dbReference>
<dbReference type="Pfam" id="PF09350">
    <property type="entry name" value="DJC28_CD"/>
    <property type="match status" value="1"/>
</dbReference>
<evidence type="ECO:0000259" key="2">
    <source>
        <dbReference type="Pfam" id="PF09350"/>
    </source>
</evidence>
<dbReference type="EMBL" id="JBHRWI010000036">
    <property type="protein sequence ID" value="MFC3514219.1"/>
    <property type="molecule type" value="Genomic_DNA"/>
</dbReference>
<proteinExistence type="predicted"/>
<name>A0ABV7QPG4_9PSEU</name>
<organism evidence="3 4">
    <name type="scientific">Amycolatopsis halotolerans</name>
    <dbReference type="NCBI Taxonomy" id="330083"/>
    <lineage>
        <taxon>Bacteria</taxon>
        <taxon>Bacillati</taxon>
        <taxon>Actinomycetota</taxon>
        <taxon>Actinomycetes</taxon>
        <taxon>Pseudonocardiales</taxon>
        <taxon>Pseudonocardiaceae</taxon>
        <taxon>Amycolatopsis</taxon>
    </lineage>
</organism>
<dbReference type="RefSeq" id="WP_377873647.1">
    <property type="nucleotide sequence ID" value="NZ_JBHMAY010000055.1"/>
</dbReference>
<feature type="region of interest" description="Disordered" evidence="1">
    <location>
        <begin position="22"/>
        <end position="46"/>
    </location>
</feature>
<evidence type="ECO:0000256" key="1">
    <source>
        <dbReference type="SAM" id="MobiDB-lite"/>
    </source>
</evidence>
<protein>
    <submittedName>
        <fullName evidence="3">DUF1992 domain-containing protein</fullName>
    </submittedName>
</protein>
<evidence type="ECO:0000313" key="3">
    <source>
        <dbReference type="EMBL" id="MFC3514219.1"/>
    </source>
</evidence>
<reference evidence="4" key="1">
    <citation type="journal article" date="2019" name="Int. J. Syst. Evol. Microbiol.">
        <title>The Global Catalogue of Microorganisms (GCM) 10K type strain sequencing project: providing services to taxonomists for standard genome sequencing and annotation.</title>
        <authorList>
            <consortium name="The Broad Institute Genomics Platform"/>
            <consortium name="The Broad Institute Genome Sequencing Center for Infectious Disease"/>
            <person name="Wu L."/>
            <person name="Ma J."/>
        </authorList>
    </citation>
    <scope>NUCLEOTIDE SEQUENCE [LARGE SCALE GENOMIC DNA]</scope>
    <source>
        <strain evidence="4">CGMCC 4.7682</strain>
    </source>
</reference>
<feature type="domain" description="DnaJ homologue subfamily C member 28 conserved" evidence="2">
    <location>
        <begin position="14"/>
        <end position="83"/>
    </location>
</feature>
<dbReference type="InterPro" id="IPR018961">
    <property type="entry name" value="DnaJ_homolog_subfam-C_membr-28"/>
</dbReference>
<accession>A0ABV7QPG4</accession>
<keyword evidence="4" id="KW-1185">Reference proteome</keyword>